<reference evidence="3 4" key="1">
    <citation type="submission" date="2014-02" db="EMBL/GenBank/DDBJ databases">
        <title>Draft genome sequence of Lysinibacillus manganicus DSM 26584T.</title>
        <authorList>
            <person name="Zhang F."/>
            <person name="Wang G."/>
            <person name="Zhang L."/>
        </authorList>
    </citation>
    <scope>NUCLEOTIDE SEQUENCE [LARGE SCALE GENOMIC DNA]</scope>
    <source>
        <strain evidence="3 4">DSM 26584</strain>
    </source>
</reference>
<dbReference type="AlphaFoldDB" id="A0A0A3I8Y7"/>
<sequence>MENEIIQKEEDQQDGGEKKGRDLDHTLEIIVVVMLGITALLTAWASWIGALHGGNQATNYAESNNFASEGNSEYNAGVQGMMQDMLLWNEISDLQIDIMFAQANDDELVLEQASNKLFYKLNDNLSDEMATALGWDTENVSDDPTEAISQWMENEKALVSPFTEDGFTDSYFEAANVLLTESKTKLEEGQKDNTNGDAFGLVTVVFGVVLFLLGIAGTIKSQKNRIVIISISLISFLMATIYMFTLPLPTGFNIMSFFGQG</sequence>
<dbReference type="RefSeq" id="WP_036184879.1">
    <property type="nucleotide sequence ID" value="NZ_AVDA01000007.1"/>
</dbReference>
<gene>
    <name evidence="3" type="ORF">CD29_07775</name>
</gene>
<feature type="transmembrane region" description="Helical" evidence="2">
    <location>
        <begin position="198"/>
        <end position="219"/>
    </location>
</feature>
<feature type="transmembrane region" description="Helical" evidence="2">
    <location>
        <begin position="27"/>
        <end position="50"/>
    </location>
</feature>
<keyword evidence="2" id="KW-1133">Transmembrane helix</keyword>
<proteinExistence type="predicted"/>
<keyword evidence="4" id="KW-1185">Reference proteome</keyword>
<feature type="region of interest" description="Disordered" evidence="1">
    <location>
        <begin position="1"/>
        <end position="20"/>
    </location>
</feature>
<accession>A0A0A3I8Y7</accession>
<dbReference type="eggNOG" id="ENOG5030E5G">
    <property type="taxonomic scope" value="Bacteria"/>
</dbReference>
<dbReference type="EMBL" id="JPVN01000007">
    <property type="protein sequence ID" value="KGR79233.1"/>
    <property type="molecule type" value="Genomic_DNA"/>
</dbReference>
<organism evidence="3 4">
    <name type="scientific">Ureibacillus manganicus DSM 26584</name>
    <dbReference type="NCBI Taxonomy" id="1384049"/>
    <lineage>
        <taxon>Bacteria</taxon>
        <taxon>Bacillati</taxon>
        <taxon>Bacillota</taxon>
        <taxon>Bacilli</taxon>
        <taxon>Bacillales</taxon>
        <taxon>Caryophanaceae</taxon>
        <taxon>Ureibacillus</taxon>
    </lineage>
</organism>
<dbReference type="OrthoDB" id="1846788at2"/>
<dbReference type="Proteomes" id="UP000030416">
    <property type="component" value="Unassembled WGS sequence"/>
</dbReference>
<evidence type="ECO:0000313" key="4">
    <source>
        <dbReference type="Proteomes" id="UP000030416"/>
    </source>
</evidence>
<feature type="transmembrane region" description="Helical" evidence="2">
    <location>
        <begin position="226"/>
        <end position="245"/>
    </location>
</feature>
<evidence type="ECO:0000256" key="2">
    <source>
        <dbReference type="SAM" id="Phobius"/>
    </source>
</evidence>
<evidence type="ECO:0000313" key="3">
    <source>
        <dbReference type="EMBL" id="KGR79233.1"/>
    </source>
</evidence>
<keyword evidence="2" id="KW-0472">Membrane</keyword>
<keyword evidence="2" id="KW-0812">Transmembrane</keyword>
<protein>
    <submittedName>
        <fullName evidence="3">Uncharacterized protein</fullName>
    </submittedName>
</protein>
<evidence type="ECO:0000256" key="1">
    <source>
        <dbReference type="SAM" id="MobiDB-lite"/>
    </source>
</evidence>
<comment type="caution">
    <text evidence="3">The sequence shown here is derived from an EMBL/GenBank/DDBJ whole genome shotgun (WGS) entry which is preliminary data.</text>
</comment>
<name>A0A0A3I8Y7_9BACL</name>